<feature type="region of interest" description="Disordered" evidence="1">
    <location>
        <begin position="43"/>
        <end position="62"/>
    </location>
</feature>
<comment type="caution">
    <text evidence="2">The sequence shown here is derived from an EMBL/GenBank/DDBJ whole genome shotgun (WGS) entry which is preliminary data.</text>
</comment>
<dbReference type="Proteomes" id="UP001341840">
    <property type="component" value="Unassembled WGS sequence"/>
</dbReference>
<evidence type="ECO:0000313" key="3">
    <source>
        <dbReference type="Proteomes" id="UP001341840"/>
    </source>
</evidence>
<evidence type="ECO:0000256" key="1">
    <source>
        <dbReference type="SAM" id="MobiDB-lite"/>
    </source>
</evidence>
<name>A0ABU6UWP9_9FABA</name>
<reference evidence="2 3" key="1">
    <citation type="journal article" date="2023" name="Plants (Basel)">
        <title>Bridging the Gap: Combining Genomics and Transcriptomics Approaches to Understand Stylosanthes scabra, an Orphan Legume from the Brazilian Caatinga.</title>
        <authorList>
            <person name="Ferreira-Neto J.R.C."/>
            <person name="da Silva M.D."/>
            <person name="Binneck E."/>
            <person name="de Melo N.F."/>
            <person name="da Silva R.H."/>
            <person name="de Melo A.L.T.M."/>
            <person name="Pandolfi V."/>
            <person name="Bustamante F.O."/>
            <person name="Brasileiro-Vidal A.C."/>
            <person name="Benko-Iseppon A.M."/>
        </authorList>
    </citation>
    <scope>NUCLEOTIDE SEQUENCE [LARGE SCALE GENOMIC DNA]</scope>
    <source>
        <tissue evidence="2">Leaves</tissue>
    </source>
</reference>
<organism evidence="2 3">
    <name type="scientific">Stylosanthes scabra</name>
    <dbReference type="NCBI Taxonomy" id="79078"/>
    <lineage>
        <taxon>Eukaryota</taxon>
        <taxon>Viridiplantae</taxon>
        <taxon>Streptophyta</taxon>
        <taxon>Embryophyta</taxon>
        <taxon>Tracheophyta</taxon>
        <taxon>Spermatophyta</taxon>
        <taxon>Magnoliopsida</taxon>
        <taxon>eudicotyledons</taxon>
        <taxon>Gunneridae</taxon>
        <taxon>Pentapetalae</taxon>
        <taxon>rosids</taxon>
        <taxon>fabids</taxon>
        <taxon>Fabales</taxon>
        <taxon>Fabaceae</taxon>
        <taxon>Papilionoideae</taxon>
        <taxon>50 kb inversion clade</taxon>
        <taxon>dalbergioids sensu lato</taxon>
        <taxon>Dalbergieae</taxon>
        <taxon>Pterocarpus clade</taxon>
        <taxon>Stylosanthes</taxon>
    </lineage>
</organism>
<keyword evidence="3" id="KW-1185">Reference proteome</keyword>
<proteinExistence type="predicted"/>
<accession>A0ABU6UWP9</accession>
<dbReference type="EMBL" id="JASCZI010122945">
    <property type="protein sequence ID" value="MED6164920.1"/>
    <property type="molecule type" value="Genomic_DNA"/>
</dbReference>
<sequence length="91" mass="10066">MKVPPPLQLRVAAVLRRGFTSAVEEGGSFDGLHYCHLDPQKERETLNENNSSLKRESTVEALSPSLDLPETAPLLPRFTAGKVFSSLAWFL</sequence>
<evidence type="ECO:0000313" key="2">
    <source>
        <dbReference type="EMBL" id="MED6164920.1"/>
    </source>
</evidence>
<gene>
    <name evidence="2" type="ORF">PIB30_094754</name>
</gene>
<protein>
    <submittedName>
        <fullName evidence="2">Uncharacterized protein</fullName>
    </submittedName>
</protein>